<reference evidence="3" key="2">
    <citation type="submission" date="2019-06" db="EMBL/GenBank/DDBJ databases">
        <title>Co-occurence of chitin degradation, pigmentation and bioactivity in marine Pseudoalteromonas.</title>
        <authorList>
            <person name="Sonnenschein E.C."/>
            <person name="Bech P.K."/>
        </authorList>
    </citation>
    <scope>NUCLEOTIDE SEQUENCE [LARGE SCALE GENOMIC DNA]</scope>
    <source>
        <strain evidence="3">S2599</strain>
    </source>
</reference>
<comment type="caution">
    <text evidence="2">The sequence shown here is derived from an EMBL/GenBank/DDBJ whole genome shotgun (WGS) entry which is preliminary data.</text>
</comment>
<dbReference type="Proteomes" id="UP000306719">
    <property type="component" value="Unassembled WGS sequence"/>
</dbReference>
<dbReference type="RefSeq" id="WP_138544288.1">
    <property type="nucleotide sequence ID" value="NZ_PNCJ01000011.1"/>
</dbReference>
<organism evidence="2 3">
    <name type="scientific">Pseudoalteromonas rubra</name>
    <dbReference type="NCBI Taxonomy" id="43658"/>
    <lineage>
        <taxon>Bacteria</taxon>
        <taxon>Pseudomonadati</taxon>
        <taxon>Pseudomonadota</taxon>
        <taxon>Gammaproteobacteria</taxon>
        <taxon>Alteromonadales</taxon>
        <taxon>Pseudoalteromonadaceae</taxon>
        <taxon>Pseudoalteromonas</taxon>
    </lineage>
</organism>
<evidence type="ECO:0000256" key="1">
    <source>
        <dbReference type="SAM" id="SignalP"/>
    </source>
</evidence>
<name>A0A5S3X2H9_9GAMM</name>
<feature type="signal peptide" evidence="1">
    <location>
        <begin position="1"/>
        <end position="21"/>
    </location>
</feature>
<evidence type="ECO:0000313" key="2">
    <source>
        <dbReference type="EMBL" id="TMP38168.1"/>
    </source>
</evidence>
<sequence>MKTLTSILISAFSLGSHLVYAWDSQVTGKVGSIEVHSPKSSAKNLTISIVGETKMCALPTNNDTAYIQKSSTPDTFETMISVLLSAKATGGNVRLYINHGTEGCQVHRVDLL</sequence>
<feature type="chain" id="PRO_5024412714" evidence="1">
    <location>
        <begin position="22"/>
        <end position="112"/>
    </location>
</feature>
<keyword evidence="1" id="KW-0732">Signal</keyword>
<dbReference type="OrthoDB" id="6308908at2"/>
<reference evidence="2 3" key="1">
    <citation type="submission" date="2018-01" db="EMBL/GenBank/DDBJ databases">
        <authorList>
            <person name="Paulsen S."/>
            <person name="Gram L.K."/>
        </authorList>
    </citation>
    <scope>NUCLEOTIDE SEQUENCE [LARGE SCALE GENOMIC DNA]</scope>
    <source>
        <strain evidence="2 3">S2599</strain>
    </source>
</reference>
<accession>A0A5S3X2H9</accession>
<proteinExistence type="predicted"/>
<gene>
    <name evidence="2" type="ORF">CWB98_07570</name>
</gene>
<evidence type="ECO:0000313" key="3">
    <source>
        <dbReference type="Proteomes" id="UP000306719"/>
    </source>
</evidence>
<protein>
    <submittedName>
        <fullName evidence="2">Uncharacterized protein</fullName>
    </submittedName>
</protein>
<dbReference type="AlphaFoldDB" id="A0A5S3X2H9"/>
<dbReference type="EMBL" id="PNCJ01000011">
    <property type="protein sequence ID" value="TMP38168.1"/>
    <property type="molecule type" value="Genomic_DNA"/>
</dbReference>